<protein>
    <submittedName>
        <fullName evidence="1">Uncharacterized protein</fullName>
    </submittedName>
</protein>
<accession>A0A2Z7CJU9</accession>
<dbReference type="Proteomes" id="UP000250235">
    <property type="component" value="Unassembled WGS sequence"/>
</dbReference>
<reference evidence="1 2" key="1">
    <citation type="journal article" date="2015" name="Proc. Natl. Acad. Sci. U.S.A.">
        <title>The resurrection genome of Boea hygrometrica: A blueprint for survival of dehydration.</title>
        <authorList>
            <person name="Xiao L."/>
            <person name="Yang G."/>
            <person name="Zhang L."/>
            <person name="Yang X."/>
            <person name="Zhao S."/>
            <person name="Ji Z."/>
            <person name="Zhou Q."/>
            <person name="Hu M."/>
            <person name="Wang Y."/>
            <person name="Chen M."/>
            <person name="Xu Y."/>
            <person name="Jin H."/>
            <person name="Xiao X."/>
            <person name="Hu G."/>
            <person name="Bao F."/>
            <person name="Hu Y."/>
            <person name="Wan P."/>
            <person name="Li L."/>
            <person name="Deng X."/>
            <person name="Kuang T."/>
            <person name="Xiang C."/>
            <person name="Zhu J.K."/>
            <person name="Oliver M.J."/>
            <person name="He Y."/>
        </authorList>
    </citation>
    <scope>NUCLEOTIDE SEQUENCE [LARGE SCALE GENOMIC DNA]</scope>
    <source>
        <strain evidence="2">cv. XS01</strain>
    </source>
</reference>
<sequence>MQYLNRAMHEKGYQESSVDKAQRLSCEDLINHHHLVIFRCDDSADHHKAVWYSGTTTQPTTTSKTVLDLSGAMTQPADHNVQRNSALKEIRLNISYKNEGRSNQLKSTALAAARRTQQKPLPKAAKEQKNYGSTITKTHEHCNNFALLKSADSSLQTNPSYSESQSPANPDLIAKAEVPQIWPQLSLTSDYAISDLTLHAKHTLYSKRCRTT</sequence>
<name>A0A2Z7CJU9_9LAMI</name>
<dbReference type="EMBL" id="KQ995332">
    <property type="protein sequence ID" value="KZV47013.1"/>
    <property type="molecule type" value="Genomic_DNA"/>
</dbReference>
<keyword evidence="2" id="KW-1185">Reference proteome</keyword>
<evidence type="ECO:0000313" key="2">
    <source>
        <dbReference type="Proteomes" id="UP000250235"/>
    </source>
</evidence>
<proteinExistence type="predicted"/>
<organism evidence="1 2">
    <name type="scientific">Dorcoceras hygrometricum</name>
    <dbReference type="NCBI Taxonomy" id="472368"/>
    <lineage>
        <taxon>Eukaryota</taxon>
        <taxon>Viridiplantae</taxon>
        <taxon>Streptophyta</taxon>
        <taxon>Embryophyta</taxon>
        <taxon>Tracheophyta</taxon>
        <taxon>Spermatophyta</taxon>
        <taxon>Magnoliopsida</taxon>
        <taxon>eudicotyledons</taxon>
        <taxon>Gunneridae</taxon>
        <taxon>Pentapetalae</taxon>
        <taxon>asterids</taxon>
        <taxon>lamiids</taxon>
        <taxon>Lamiales</taxon>
        <taxon>Gesneriaceae</taxon>
        <taxon>Didymocarpoideae</taxon>
        <taxon>Trichosporeae</taxon>
        <taxon>Loxocarpinae</taxon>
        <taxon>Dorcoceras</taxon>
    </lineage>
</organism>
<gene>
    <name evidence="1" type="ORF">F511_30005</name>
</gene>
<dbReference type="AlphaFoldDB" id="A0A2Z7CJU9"/>
<evidence type="ECO:0000313" key="1">
    <source>
        <dbReference type="EMBL" id="KZV47013.1"/>
    </source>
</evidence>